<comment type="function">
    <text evidence="1">Has lipid A 3-O-deacylase activity. Hydrolyzes the ester bond at the 3 position of lipid A, a bioactive component of lipopolysaccharide (LPS), thereby releasing the primary fatty acyl moiety.</text>
</comment>
<evidence type="ECO:0000256" key="1">
    <source>
        <dbReference type="PIRNR" id="PIRNR029681"/>
    </source>
</evidence>
<keyword evidence="1" id="KW-0998">Cell outer membrane</keyword>
<dbReference type="GO" id="GO:0050528">
    <property type="term" value="F:acyloxyacyl hydrolase activity"/>
    <property type="evidence" value="ECO:0007669"/>
    <property type="project" value="UniProtKB-EC"/>
</dbReference>
<keyword evidence="1" id="KW-0378">Hydrolase</keyword>
<feature type="active site" description="Charge relay system" evidence="2">
    <location>
        <position position="157"/>
    </location>
</feature>
<organism evidence="4 5">
    <name type="scientific">Bowmanella pacifica</name>
    <dbReference type="NCBI Taxonomy" id="502051"/>
    <lineage>
        <taxon>Bacteria</taxon>
        <taxon>Pseudomonadati</taxon>
        <taxon>Pseudomonadota</taxon>
        <taxon>Gammaproteobacteria</taxon>
        <taxon>Alteromonadales</taxon>
        <taxon>Alteromonadaceae</taxon>
        <taxon>Bowmanella</taxon>
    </lineage>
</organism>
<accession>A0A917YWM8</accession>
<reference evidence="4" key="2">
    <citation type="submission" date="2020-09" db="EMBL/GenBank/DDBJ databases">
        <authorList>
            <person name="Sun Q."/>
            <person name="Zhou Y."/>
        </authorList>
    </citation>
    <scope>NUCLEOTIDE SEQUENCE</scope>
    <source>
        <strain evidence="4">CGMCC 1.7086</strain>
    </source>
</reference>
<comment type="subcellular location">
    <subcellularLocation>
        <location evidence="1">Cell outer membrane</location>
        <topology evidence="1">Multi-pass membrane protein</topology>
    </subcellularLocation>
</comment>
<dbReference type="Pfam" id="PF09411">
    <property type="entry name" value="PagL"/>
    <property type="match status" value="1"/>
</dbReference>
<keyword evidence="5" id="KW-1185">Reference proteome</keyword>
<evidence type="ECO:0000313" key="5">
    <source>
        <dbReference type="Proteomes" id="UP000606935"/>
    </source>
</evidence>
<comment type="similarity">
    <text evidence="1">Belongs to the PagL family.</text>
</comment>
<feature type="active site" description="Charge relay system" evidence="2">
    <location>
        <position position="155"/>
    </location>
</feature>
<dbReference type="InterPro" id="IPR018550">
    <property type="entry name" value="Lipid-A_deacylase-rel"/>
</dbReference>
<comment type="subunit">
    <text evidence="1">Homodimer.</text>
</comment>
<reference evidence="4" key="1">
    <citation type="journal article" date="2014" name="Int. J. Syst. Evol. Microbiol.">
        <title>Complete genome sequence of Corynebacterium casei LMG S-19264T (=DSM 44701T), isolated from a smear-ripened cheese.</title>
        <authorList>
            <consortium name="US DOE Joint Genome Institute (JGI-PGF)"/>
            <person name="Walter F."/>
            <person name="Albersmeier A."/>
            <person name="Kalinowski J."/>
            <person name="Ruckert C."/>
        </authorList>
    </citation>
    <scope>NUCLEOTIDE SEQUENCE</scope>
    <source>
        <strain evidence="4">CGMCC 1.7086</strain>
    </source>
</reference>
<dbReference type="PIRSF" id="PIRSF029681">
    <property type="entry name" value="PagL"/>
    <property type="match status" value="1"/>
</dbReference>
<dbReference type="Gene3D" id="2.40.160.20">
    <property type="match status" value="1"/>
</dbReference>
<dbReference type="Proteomes" id="UP000606935">
    <property type="component" value="Unassembled WGS sequence"/>
</dbReference>
<evidence type="ECO:0000313" key="4">
    <source>
        <dbReference type="EMBL" id="GGO68005.1"/>
    </source>
</evidence>
<feature type="active site" description="Charge relay system" evidence="2">
    <location>
        <position position="169"/>
    </location>
</feature>
<evidence type="ECO:0000256" key="3">
    <source>
        <dbReference type="PIRSR" id="PIRSR029681-2"/>
    </source>
</evidence>
<feature type="site" description="Critical for activity" evidence="3">
    <location>
        <position position="158"/>
    </location>
</feature>
<dbReference type="GO" id="GO:0009279">
    <property type="term" value="C:cell outer membrane"/>
    <property type="evidence" value="ECO:0007669"/>
    <property type="project" value="UniProtKB-SubCell"/>
</dbReference>
<protein>
    <recommendedName>
        <fullName evidence="1">Lipid A deacylase</fullName>
        <ecNumber evidence="1">3.1.1.77</ecNumber>
    </recommendedName>
    <alternativeName>
        <fullName evidence="1">LPS 3-O-deacylase</fullName>
    </alternativeName>
    <alternativeName>
        <fullName evidence="1">Outer membrane enzyme</fullName>
    </alternativeName>
</protein>
<gene>
    <name evidence="4" type="ORF">GCM10010982_15910</name>
</gene>
<proteinExistence type="inferred from homology"/>
<dbReference type="AlphaFoldDB" id="A0A917YWM8"/>
<sequence length="179" mass="20584">MYFVVKYIFNLLVAASILFTPRLMADQGVAIDLLRGEGDLTGVRLAYRPYYGQLTSIDWLGEVDLYFELSLNIWEFSANDFDENNLVLALSPVISKQFTTLNGYPLKWEFGIGFSLVDDTRFANKDIGSHYQFEDRLGLVLQLDEKESVSLRYMHYSNGGLNDKNPGMDFINLSYAWRF</sequence>
<dbReference type="EC" id="3.1.1.77" evidence="1"/>
<comment type="catalytic activity">
    <reaction evidence="1">
        <text>a 3-(acyloxy)acyl derivative of bacterial toxin + H2O = a 3-hydroxyacyl derivative of bacterial toxin + a fatty acid + H(+)</text>
        <dbReference type="Rhea" id="RHEA:12032"/>
        <dbReference type="ChEBI" id="CHEBI:15377"/>
        <dbReference type="ChEBI" id="CHEBI:15378"/>
        <dbReference type="ChEBI" id="CHEBI:28868"/>
        <dbReference type="ChEBI" id="CHEBI:136853"/>
        <dbReference type="ChEBI" id="CHEBI:140675"/>
        <dbReference type="EC" id="3.1.1.77"/>
    </reaction>
</comment>
<keyword evidence="1" id="KW-0472">Membrane</keyword>
<name>A0A917YWM8_9ALTE</name>
<evidence type="ECO:0000256" key="2">
    <source>
        <dbReference type="PIRSR" id="PIRSR029681-1"/>
    </source>
</evidence>
<comment type="caution">
    <text evidence="4">The sequence shown here is derived from an EMBL/GenBank/DDBJ whole genome shotgun (WGS) entry which is preliminary data.</text>
</comment>
<dbReference type="EMBL" id="BMLS01000002">
    <property type="protein sequence ID" value="GGO68005.1"/>
    <property type="molecule type" value="Genomic_DNA"/>
</dbReference>